<protein>
    <submittedName>
        <fullName evidence="1">Uncharacterized protein</fullName>
    </submittedName>
</protein>
<dbReference type="EMBL" id="BGZK01000954">
    <property type="protein sequence ID" value="GBP66324.1"/>
    <property type="molecule type" value="Genomic_DNA"/>
</dbReference>
<name>A0A4C1XUR9_EUMVA</name>
<keyword evidence="2" id="KW-1185">Reference proteome</keyword>
<comment type="caution">
    <text evidence="1">The sequence shown here is derived from an EMBL/GenBank/DDBJ whole genome shotgun (WGS) entry which is preliminary data.</text>
</comment>
<gene>
    <name evidence="1" type="ORF">EVAR_77942_1</name>
</gene>
<reference evidence="1 2" key="1">
    <citation type="journal article" date="2019" name="Commun. Biol.">
        <title>The bagworm genome reveals a unique fibroin gene that provides high tensile strength.</title>
        <authorList>
            <person name="Kono N."/>
            <person name="Nakamura H."/>
            <person name="Ohtoshi R."/>
            <person name="Tomita M."/>
            <person name="Numata K."/>
            <person name="Arakawa K."/>
        </authorList>
    </citation>
    <scope>NUCLEOTIDE SEQUENCE [LARGE SCALE GENOMIC DNA]</scope>
</reference>
<dbReference type="Proteomes" id="UP000299102">
    <property type="component" value="Unassembled WGS sequence"/>
</dbReference>
<sequence>MVIYDCMRWFLDHGCPFYPILETSHSGKSRNGKERNSPFCVMSSLSAATVVSSTTAGLCWLYTEHVIFTCELRFTIRLIIITTYDERFAVAFDEQKTASAGRKQIGWRVLRRGLLPLHLTSRIRRKPSPTTGVKSVKFYQGEFLIRLLNIH</sequence>
<dbReference type="AlphaFoldDB" id="A0A4C1XUR9"/>
<evidence type="ECO:0000313" key="1">
    <source>
        <dbReference type="EMBL" id="GBP66324.1"/>
    </source>
</evidence>
<evidence type="ECO:0000313" key="2">
    <source>
        <dbReference type="Proteomes" id="UP000299102"/>
    </source>
</evidence>
<proteinExistence type="predicted"/>
<accession>A0A4C1XUR9</accession>
<organism evidence="1 2">
    <name type="scientific">Eumeta variegata</name>
    <name type="common">Bagworm moth</name>
    <name type="synonym">Eumeta japonica</name>
    <dbReference type="NCBI Taxonomy" id="151549"/>
    <lineage>
        <taxon>Eukaryota</taxon>
        <taxon>Metazoa</taxon>
        <taxon>Ecdysozoa</taxon>
        <taxon>Arthropoda</taxon>
        <taxon>Hexapoda</taxon>
        <taxon>Insecta</taxon>
        <taxon>Pterygota</taxon>
        <taxon>Neoptera</taxon>
        <taxon>Endopterygota</taxon>
        <taxon>Lepidoptera</taxon>
        <taxon>Glossata</taxon>
        <taxon>Ditrysia</taxon>
        <taxon>Tineoidea</taxon>
        <taxon>Psychidae</taxon>
        <taxon>Oiketicinae</taxon>
        <taxon>Eumeta</taxon>
    </lineage>
</organism>